<keyword evidence="1" id="KW-0808">Transferase</keyword>
<dbReference type="EC" id="2.4.-.-" evidence="1"/>
<evidence type="ECO:0000313" key="1">
    <source>
        <dbReference type="EMBL" id="MFC4160207.1"/>
    </source>
</evidence>
<dbReference type="Gene3D" id="3.90.550.10">
    <property type="entry name" value="Spore Coat Polysaccharide Biosynthesis Protein SpsA, Chain A"/>
    <property type="match status" value="1"/>
</dbReference>
<dbReference type="EMBL" id="JBHSBU010000001">
    <property type="protein sequence ID" value="MFC4160207.1"/>
    <property type="molecule type" value="Genomic_DNA"/>
</dbReference>
<organism evidence="1 2">
    <name type="scientific">Chitinimonas lacunae</name>
    <dbReference type="NCBI Taxonomy" id="1963018"/>
    <lineage>
        <taxon>Bacteria</taxon>
        <taxon>Pseudomonadati</taxon>
        <taxon>Pseudomonadota</taxon>
        <taxon>Betaproteobacteria</taxon>
        <taxon>Neisseriales</taxon>
        <taxon>Chitinibacteraceae</taxon>
        <taxon>Chitinimonas</taxon>
    </lineage>
</organism>
<dbReference type="RefSeq" id="WP_378164776.1">
    <property type="nucleotide sequence ID" value="NZ_JBHSBU010000001.1"/>
</dbReference>
<dbReference type="SUPFAM" id="SSF53448">
    <property type="entry name" value="Nucleotide-diphospho-sugar transferases"/>
    <property type="match status" value="1"/>
</dbReference>
<dbReference type="Proteomes" id="UP001595791">
    <property type="component" value="Unassembled WGS sequence"/>
</dbReference>
<sequence length="315" mass="34989">MRVGLLVPTLNAGPAWHDWLAGLARQSRQPDRALVIDSGSDDDTAALARAAGLEVESIDRREFDHGGTRQRGIDRLADCAVVVCLTQDAILTDPTSLAALLKVFDDPAVGAAWGRQLPHADATPVAAHARAFNYPAQSRIVSYDDRHRYGIKTAFCSNSFAAWRREALDAVGGFPSATLLAEDMFACARLLKAGWRVAYVADATVRHSHNFGWLAEFRRYFDTGATHASEDWLLREFGNAGGEGLRFARAEQHFLRQHGWRWRLVAVRQLTAKWVGYKLGRLAPRLPTGLCCHLSSQPAYWLRRNETAQADKQNK</sequence>
<dbReference type="GO" id="GO:0016757">
    <property type="term" value="F:glycosyltransferase activity"/>
    <property type="evidence" value="ECO:0007669"/>
    <property type="project" value="UniProtKB-KW"/>
</dbReference>
<comment type="caution">
    <text evidence="1">The sequence shown here is derived from an EMBL/GenBank/DDBJ whole genome shotgun (WGS) entry which is preliminary data.</text>
</comment>
<accession>A0ABV8MT80</accession>
<dbReference type="InterPro" id="IPR029044">
    <property type="entry name" value="Nucleotide-diphossugar_trans"/>
</dbReference>
<protein>
    <submittedName>
        <fullName evidence="1">Glycosyltransferase</fullName>
        <ecNumber evidence="1">2.4.-.-</ecNumber>
    </submittedName>
</protein>
<keyword evidence="2" id="KW-1185">Reference proteome</keyword>
<keyword evidence="1" id="KW-0328">Glycosyltransferase</keyword>
<gene>
    <name evidence="1" type="ORF">ACFOW7_12690</name>
</gene>
<dbReference type="PANTHER" id="PTHR43685">
    <property type="entry name" value="GLYCOSYLTRANSFERASE"/>
    <property type="match status" value="1"/>
</dbReference>
<dbReference type="PANTHER" id="PTHR43685:SF13">
    <property type="entry name" value="O ANTIGEN BIOSYNTHESIS RHAMNOSYLTRANSFERASE RFBN"/>
    <property type="match status" value="1"/>
</dbReference>
<reference evidence="2" key="1">
    <citation type="journal article" date="2019" name="Int. J. Syst. Evol. Microbiol.">
        <title>The Global Catalogue of Microorganisms (GCM) 10K type strain sequencing project: providing services to taxonomists for standard genome sequencing and annotation.</title>
        <authorList>
            <consortium name="The Broad Institute Genomics Platform"/>
            <consortium name="The Broad Institute Genome Sequencing Center for Infectious Disease"/>
            <person name="Wu L."/>
            <person name="Ma J."/>
        </authorList>
    </citation>
    <scope>NUCLEOTIDE SEQUENCE [LARGE SCALE GENOMIC DNA]</scope>
    <source>
        <strain evidence="2">LMG 29894</strain>
    </source>
</reference>
<proteinExistence type="predicted"/>
<evidence type="ECO:0000313" key="2">
    <source>
        <dbReference type="Proteomes" id="UP001595791"/>
    </source>
</evidence>
<dbReference type="Pfam" id="PF13641">
    <property type="entry name" value="Glyco_tranf_2_3"/>
    <property type="match status" value="1"/>
</dbReference>
<dbReference type="InterPro" id="IPR050834">
    <property type="entry name" value="Glycosyltransf_2"/>
</dbReference>
<name>A0ABV8MT80_9NEIS</name>